<protein>
    <submittedName>
        <fullName evidence="1">Uncharacterized protein</fullName>
    </submittedName>
</protein>
<evidence type="ECO:0000313" key="2">
    <source>
        <dbReference type="Proteomes" id="UP000003786"/>
    </source>
</evidence>
<accession>J4D7S9</accession>
<proteinExistence type="predicted"/>
<organism evidence="1 2">
    <name type="scientific">Theileria orientalis strain Shintoku</name>
    <dbReference type="NCBI Taxonomy" id="869250"/>
    <lineage>
        <taxon>Eukaryota</taxon>
        <taxon>Sar</taxon>
        <taxon>Alveolata</taxon>
        <taxon>Apicomplexa</taxon>
        <taxon>Aconoidasida</taxon>
        <taxon>Piroplasmida</taxon>
        <taxon>Theileriidae</taxon>
        <taxon>Theileria</taxon>
    </lineage>
</organism>
<dbReference type="GeneID" id="20714727"/>
<gene>
    <name evidence="1" type="ORF">TOT_020000589</name>
</gene>
<dbReference type="AlphaFoldDB" id="J4D7S9"/>
<reference evidence="1 2" key="1">
    <citation type="journal article" date="2012" name="MBio">
        <title>Comparative genome analysis of three eukaryotic parasites with differing abilities to transform leukocytes reveals key mediators of Theileria-induced leukocyte transformation.</title>
        <authorList>
            <person name="Hayashida K."/>
            <person name="Hara Y."/>
            <person name="Abe T."/>
            <person name="Yamasaki C."/>
            <person name="Toyoda A."/>
            <person name="Kosuge T."/>
            <person name="Suzuki Y."/>
            <person name="Sato Y."/>
            <person name="Kawashima S."/>
            <person name="Katayama T."/>
            <person name="Wakaguri H."/>
            <person name="Inoue N."/>
            <person name="Homma K."/>
            <person name="Tada-Umezaki M."/>
            <person name="Yagi Y."/>
            <person name="Fujii Y."/>
            <person name="Habara T."/>
            <person name="Kanehisa M."/>
            <person name="Watanabe H."/>
            <person name="Ito K."/>
            <person name="Gojobori T."/>
            <person name="Sugawara H."/>
            <person name="Imanishi T."/>
            <person name="Weir W."/>
            <person name="Gardner M."/>
            <person name="Pain A."/>
            <person name="Shiels B."/>
            <person name="Hattori M."/>
            <person name="Nene V."/>
            <person name="Sugimoto C."/>
        </authorList>
    </citation>
    <scope>NUCLEOTIDE SEQUENCE [LARGE SCALE GENOMIC DNA]</scope>
    <source>
        <strain evidence="1 2">Shintoku</strain>
    </source>
</reference>
<sequence length="62" mass="7136">MLHFKAKLAKNTSKSKEIGNKYIRSAKYILFLTNTTNPSPINSVSSSYLEDFIIHVRLYETL</sequence>
<dbReference type="Proteomes" id="UP000003786">
    <property type="component" value="Chromosome 2"/>
</dbReference>
<dbReference type="VEuPathDB" id="PiroplasmaDB:TOT_020000589"/>
<name>J4D7S9_THEOR</name>
<dbReference type="KEGG" id="tot:TOT_020000589"/>
<keyword evidence="2" id="KW-1185">Reference proteome</keyword>
<evidence type="ECO:0000313" key="1">
    <source>
        <dbReference type="EMBL" id="BAM40330.1"/>
    </source>
</evidence>
<dbReference type="RefSeq" id="XP_009690631.1">
    <property type="nucleotide sequence ID" value="XM_009692336.1"/>
</dbReference>
<dbReference type="EMBL" id="AP011947">
    <property type="protein sequence ID" value="BAM40330.1"/>
    <property type="molecule type" value="Genomic_DNA"/>
</dbReference>